<dbReference type="GO" id="GO:0006120">
    <property type="term" value="P:mitochondrial electron transport, NADH to ubiquinone"/>
    <property type="evidence" value="ECO:0007669"/>
    <property type="project" value="TreeGrafter"/>
</dbReference>
<reference evidence="2" key="1">
    <citation type="submission" date="2021-04" db="EMBL/GenBank/DDBJ databases">
        <authorList>
            <consortium name="Molecular Ecology Group"/>
        </authorList>
    </citation>
    <scope>NUCLEOTIDE SEQUENCE</scope>
</reference>
<comment type="caution">
    <text evidence="2">The sequence shown here is derived from an EMBL/GenBank/DDBJ whole genome shotgun (WGS) entry which is preliminary data.</text>
</comment>
<dbReference type="Gene3D" id="3.40.50.300">
    <property type="entry name" value="P-loop containing nucleotide triphosphate hydrolases"/>
    <property type="match status" value="1"/>
</dbReference>
<evidence type="ECO:0000313" key="3">
    <source>
        <dbReference type="Proteomes" id="UP000678393"/>
    </source>
</evidence>
<dbReference type="OrthoDB" id="17400at2759"/>
<organism evidence="2 3">
    <name type="scientific">Candidula unifasciata</name>
    <dbReference type="NCBI Taxonomy" id="100452"/>
    <lineage>
        <taxon>Eukaryota</taxon>
        <taxon>Metazoa</taxon>
        <taxon>Spiralia</taxon>
        <taxon>Lophotrochozoa</taxon>
        <taxon>Mollusca</taxon>
        <taxon>Gastropoda</taxon>
        <taxon>Heterobranchia</taxon>
        <taxon>Euthyneura</taxon>
        <taxon>Panpulmonata</taxon>
        <taxon>Eupulmonata</taxon>
        <taxon>Stylommatophora</taxon>
        <taxon>Helicina</taxon>
        <taxon>Helicoidea</taxon>
        <taxon>Geomitridae</taxon>
        <taxon>Candidula</taxon>
    </lineage>
</organism>
<sequence>MIFLLAKSPLLLHAPATKTIPQLFKSVLNKSSGATTTCVAHLTARSESEKPSRRKIWPYKERGFKEWHALFDRVTSRLDDNSKIIVVDGNIASGKTEMGKQIAKEFDMLYVPDFNNKDMYYFSDAGYPDVPPIDIREFDEQLPMKARTCDFERFYSQKGPKEVLKNIPRTQYELFRKKVFRYALTVTAHLLNTGQGVVMNRGMWSDIIWALTLTKEGYMSKGGLKSYRFQYDASIDYFWHPHLVIYLDGPVSVIRNRIKKRNVPWEVNSPVLTDSFLQAISDSYNNHYLPFMKKYSEVLIYNLEENEEIDFDVVREELESLDLDTPPLEYPQRFTKWKELLEKDYNAMRSFCAVNNIYRLHDIFSFYPPYETPEVVLQGNDWLAFKNVVEEDPRIKYHPQYQPTDSRRMLRVF</sequence>
<dbReference type="EMBL" id="CAJHNH020002713">
    <property type="protein sequence ID" value="CAG5127529.1"/>
    <property type="molecule type" value="Genomic_DNA"/>
</dbReference>
<dbReference type="Pfam" id="PF01712">
    <property type="entry name" value="dNK"/>
    <property type="match status" value="1"/>
</dbReference>
<dbReference type="PANTHER" id="PTHR10513:SF15">
    <property type="entry name" value="NADH DEHYDROGENASE [UBIQUINONE] 1 ALPHA SUBCOMPLEX SUBUNIT 10, MITOCHONDRIAL"/>
    <property type="match status" value="1"/>
</dbReference>
<evidence type="ECO:0000259" key="1">
    <source>
        <dbReference type="Pfam" id="PF01712"/>
    </source>
</evidence>
<gene>
    <name evidence="2" type="ORF">CUNI_LOCUS13087</name>
</gene>
<dbReference type="GO" id="GO:0005739">
    <property type="term" value="C:mitochondrion"/>
    <property type="evidence" value="ECO:0007669"/>
    <property type="project" value="GOC"/>
</dbReference>
<accession>A0A8S3ZE57</accession>
<dbReference type="AlphaFoldDB" id="A0A8S3ZE57"/>
<dbReference type="InterPro" id="IPR027417">
    <property type="entry name" value="P-loop_NTPase"/>
</dbReference>
<protein>
    <recommendedName>
        <fullName evidence="1">Deoxynucleoside kinase domain-containing protein</fullName>
    </recommendedName>
</protein>
<name>A0A8S3ZE57_9EUPU</name>
<proteinExistence type="predicted"/>
<dbReference type="InterPro" id="IPR031314">
    <property type="entry name" value="DNK_dom"/>
</dbReference>
<evidence type="ECO:0000313" key="2">
    <source>
        <dbReference type="EMBL" id="CAG5127529.1"/>
    </source>
</evidence>
<dbReference type="SUPFAM" id="SSF52540">
    <property type="entry name" value="P-loop containing nucleoside triphosphate hydrolases"/>
    <property type="match status" value="1"/>
</dbReference>
<dbReference type="InterPro" id="IPR050566">
    <property type="entry name" value="Deoxyribonucleoside_kinase"/>
</dbReference>
<keyword evidence="3" id="KW-1185">Reference proteome</keyword>
<dbReference type="PANTHER" id="PTHR10513">
    <property type="entry name" value="DEOXYNUCLEOSIDE KINASE"/>
    <property type="match status" value="1"/>
</dbReference>
<feature type="domain" description="Deoxynucleoside kinase" evidence="1">
    <location>
        <begin position="85"/>
        <end position="314"/>
    </location>
</feature>
<dbReference type="Proteomes" id="UP000678393">
    <property type="component" value="Unassembled WGS sequence"/>
</dbReference>